<feature type="binding site" evidence="5">
    <location>
        <position position="71"/>
    </location>
    <ligand>
        <name>Mg(2+)</name>
        <dbReference type="ChEBI" id="CHEBI:18420"/>
        <label>1</label>
        <note>catalytic</note>
    </ligand>
</feature>
<keyword evidence="7" id="KW-1185">Reference proteome</keyword>
<feature type="binding site" evidence="5">
    <location>
        <position position="97"/>
    </location>
    <ligand>
        <name>Mg(2+)</name>
        <dbReference type="ChEBI" id="CHEBI:18420"/>
        <label>1</label>
        <note>catalytic</note>
    </ligand>
</feature>
<feature type="binding site" evidence="5">
    <location>
        <position position="223"/>
    </location>
    <ligand>
        <name>Mg(2+)</name>
        <dbReference type="ChEBI" id="CHEBI:18420"/>
        <label>1</label>
        <note>catalytic</note>
    </ligand>
</feature>
<evidence type="ECO:0000256" key="2">
    <source>
        <dbReference type="ARBA" id="ARBA00022723"/>
    </source>
</evidence>
<evidence type="ECO:0000256" key="1">
    <source>
        <dbReference type="ARBA" id="ARBA00009759"/>
    </source>
</evidence>
<dbReference type="Proteomes" id="UP000516369">
    <property type="component" value="Chromosome"/>
</dbReference>
<keyword evidence="4 5" id="KW-0460">Magnesium</keyword>
<dbReference type="GO" id="GO:0046872">
    <property type="term" value="F:metal ion binding"/>
    <property type="evidence" value="ECO:0007669"/>
    <property type="project" value="UniProtKB-KW"/>
</dbReference>
<dbReference type="InterPro" id="IPR020583">
    <property type="entry name" value="Inositol_monoP_metal-BS"/>
</dbReference>
<reference evidence="6 7" key="1">
    <citation type="submission" date="2020-05" db="EMBL/GenBank/DDBJ databases">
        <title>Complete closed genome sequence of Defluviicoccus vanus.</title>
        <authorList>
            <person name="Bessarab I."/>
            <person name="Arumugam K."/>
            <person name="Maszenan A.M."/>
            <person name="Seviour R.J."/>
            <person name="Williams R.B."/>
        </authorList>
    </citation>
    <scope>NUCLEOTIDE SEQUENCE [LARGE SCALE GENOMIC DNA]</scope>
    <source>
        <strain evidence="6 7">Ben 114</strain>
    </source>
</reference>
<keyword evidence="2 5" id="KW-0479">Metal-binding</keyword>
<dbReference type="PROSITE" id="PS00629">
    <property type="entry name" value="IMP_1"/>
    <property type="match status" value="1"/>
</dbReference>
<accession>A0A7H1N5Q4</accession>
<dbReference type="InterPro" id="IPR000760">
    <property type="entry name" value="Inositol_monophosphatase-like"/>
</dbReference>
<dbReference type="GO" id="GO:0008934">
    <property type="term" value="F:inositol monophosphate 1-phosphatase activity"/>
    <property type="evidence" value="ECO:0007669"/>
    <property type="project" value="TreeGrafter"/>
</dbReference>
<dbReference type="GO" id="GO:0007165">
    <property type="term" value="P:signal transduction"/>
    <property type="evidence" value="ECO:0007669"/>
    <property type="project" value="TreeGrafter"/>
</dbReference>
<dbReference type="GO" id="GO:0006020">
    <property type="term" value="P:inositol metabolic process"/>
    <property type="evidence" value="ECO:0007669"/>
    <property type="project" value="TreeGrafter"/>
</dbReference>
<dbReference type="PANTHER" id="PTHR20854">
    <property type="entry name" value="INOSITOL MONOPHOSPHATASE"/>
    <property type="match status" value="1"/>
</dbReference>
<keyword evidence="3" id="KW-0378">Hydrolase</keyword>
<evidence type="ECO:0000313" key="6">
    <source>
        <dbReference type="EMBL" id="QNT71040.1"/>
    </source>
</evidence>
<gene>
    <name evidence="6" type="ORF">HQ394_00460</name>
</gene>
<evidence type="ECO:0000256" key="3">
    <source>
        <dbReference type="ARBA" id="ARBA00022801"/>
    </source>
</evidence>
<proteinExistence type="inferred from homology"/>
<dbReference type="Gene3D" id="3.40.190.80">
    <property type="match status" value="1"/>
</dbReference>
<dbReference type="Gene3D" id="3.30.540.10">
    <property type="entry name" value="Fructose-1,6-Bisphosphatase, subunit A, domain 1"/>
    <property type="match status" value="1"/>
</dbReference>
<dbReference type="SUPFAM" id="SSF56655">
    <property type="entry name" value="Carbohydrate phosphatase"/>
    <property type="match status" value="1"/>
</dbReference>
<name>A0A7H1N5Q4_9PROT</name>
<dbReference type="KEGG" id="dvn:HQ394_00460"/>
<dbReference type="AlphaFoldDB" id="A0A7H1N5Q4"/>
<dbReference type="PRINTS" id="PR00377">
    <property type="entry name" value="IMPHPHTASES"/>
</dbReference>
<feature type="binding site" evidence="5">
    <location>
        <position position="94"/>
    </location>
    <ligand>
        <name>Mg(2+)</name>
        <dbReference type="ChEBI" id="CHEBI:18420"/>
        <label>1</label>
        <note>catalytic</note>
    </ligand>
</feature>
<dbReference type="EMBL" id="CP053923">
    <property type="protein sequence ID" value="QNT71040.1"/>
    <property type="molecule type" value="Genomic_DNA"/>
</dbReference>
<evidence type="ECO:0000256" key="4">
    <source>
        <dbReference type="ARBA" id="ARBA00022842"/>
    </source>
</evidence>
<dbReference type="PANTHER" id="PTHR20854:SF4">
    <property type="entry name" value="INOSITOL-1-MONOPHOSPHATASE-RELATED"/>
    <property type="match status" value="1"/>
</dbReference>
<sequence length="275" mass="29298">MLAIPSDVVLTELIRDVAAAEILPRFRNLATHEVRAKSSPLDLVTEADIAAERLLTAALSSLLPGSRVVGEEACEAAPQTLDWLAGSDPVWLVDPVDGTVNFAHGRECFAVVIALCLGGATVAGWIYDPINARMVRARAGEGAWQEDAGGTVQRLRIAAPEQVAAMSGSLPYRLASALRTRAATHAVVLPRQISRVGSTGREYAELARGQLDFAAYTRLKPWDHAAGVLIHQEAGGYGRLRAGPTPYRPSPLIGEGTLLLAPTPDAWQRLDAMLG</sequence>
<evidence type="ECO:0000313" key="7">
    <source>
        <dbReference type="Proteomes" id="UP000516369"/>
    </source>
</evidence>
<dbReference type="Pfam" id="PF00459">
    <property type="entry name" value="Inositol_P"/>
    <property type="match status" value="1"/>
</dbReference>
<organism evidence="6 7">
    <name type="scientific">Defluviicoccus vanus</name>
    <dbReference type="NCBI Taxonomy" id="111831"/>
    <lineage>
        <taxon>Bacteria</taxon>
        <taxon>Pseudomonadati</taxon>
        <taxon>Pseudomonadota</taxon>
        <taxon>Alphaproteobacteria</taxon>
        <taxon>Rhodospirillales</taxon>
        <taxon>Rhodospirillaceae</taxon>
        <taxon>Defluviicoccus</taxon>
    </lineage>
</organism>
<protein>
    <submittedName>
        <fullName evidence="6">Inositol monophosphatase</fullName>
    </submittedName>
</protein>
<comment type="cofactor">
    <cofactor evidence="5">
        <name>Mg(2+)</name>
        <dbReference type="ChEBI" id="CHEBI:18420"/>
    </cofactor>
</comment>
<comment type="similarity">
    <text evidence="1">Belongs to the inositol monophosphatase superfamily.</text>
</comment>
<evidence type="ECO:0000256" key="5">
    <source>
        <dbReference type="PIRSR" id="PIRSR600760-2"/>
    </source>
</evidence>